<gene>
    <name evidence="2" type="ORF">G3N56_08860</name>
</gene>
<dbReference type="SMART" id="SM00481">
    <property type="entry name" value="POLIIIAc"/>
    <property type="match status" value="1"/>
</dbReference>
<name>A0A7K3NKY4_9BACT</name>
<proteinExistence type="predicted"/>
<dbReference type="SUPFAM" id="SSF89550">
    <property type="entry name" value="PHP domain-like"/>
    <property type="match status" value="1"/>
</dbReference>
<evidence type="ECO:0000313" key="3">
    <source>
        <dbReference type="Proteomes" id="UP000469724"/>
    </source>
</evidence>
<dbReference type="EMBL" id="JAAGRQ010000029">
    <property type="protein sequence ID" value="NDY56850.1"/>
    <property type="molecule type" value="Genomic_DNA"/>
</dbReference>
<protein>
    <submittedName>
        <fullName evidence="2">PHP domain-containing protein</fullName>
    </submittedName>
</protein>
<sequence>MPGIDLHTHTTASDGTTTPRELIRLAAEAGLSAVAITDHDTVAGLPEAMAAGREFGVTVIGGVELSVFDGRRALHLVGLFVPESPGELGGVLARAREKRHDRNRLILEKLAALGIPLDYDEVLALADGAVGRPHIAAALQNSGHVKTIKDAFERYLGAGGRAYVPKTKMPLARAVSLLMAEGALPVLAHPYLLHEKGRSMERLVAGYREQGVAAIEAYYSEHSESQTREYLALAAKLDMGVSGGSDFHGAAKPGVALGRGRGRLFVPEGVLSALAARRESLLPRP</sequence>
<dbReference type="GO" id="GO:0035312">
    <property type="term" value="F:5'-3' DNA exonuclease activity"/>
    <property type="evidence" value="ECO:0007669"/>
    <property type="project" value="TreeGrafter"/>
</dbReference>
<dbReference type="InterPro" id="IPR016195">
    <property type="entry name" value="Pol/histidinol_Pase-like"/>
</dbReference>
<dbReference type="AlphaFoldDB" id="A0A7K3NKY4"/>
<keyword evidence="3" id="KW-1185">Reference proteome</keyword>
<comment type="caution">
    <text evidence="2">The sequence shown here is derived from an EMBL/GenBank/DDBJ whole genome shotgun (WGS) entry which is preliminary data.</text>
</comment>
<organism evidence="2 3">
    <name type="scientific">Desulfolutivibrio sulfodismutans</name>
    <dbReference type="NCBI Taxonomy" id="63561"/>
    <lineage>
        <taxon>Bacteria</taxon>
        <taxon>Pseudomonadati</taxon>
        <taxon>Thermodesulfobacteriota</taxon>
        <taxon>Desulfovibrionia</taxon>
        <taxon>Desulfovibrionales</taxon>
        <taxon>Desulfovibrionaceae</taxon>
        <taxon>Desulfolutivibrio</taxon>
    </lineage>
</organism>
<dbReference type="RefSeq" id="WP_163301897.1">
    <property type="nucleotide sequence ID" value="NZ_JAAGRQ010000029.1"/>
</dbReference>
<dbReference type="Pfam" id="PF02811">
    <property type="entry name" value="PHP"/>
    <property type="match status" value="1"/>
</dbReference>
<dbReference type="PANTHER" id="PTHR42924:SF3">
    <property type="entry name" value="POLYMERASE_HISTIDINOL PHOSPHATASE N-TERMINAL DOMAIN-CONTAINING PROTEIN"/>
    <property type="match status" value="1"/>
</dbReference>
<dbReference type="InterPro" id="IPR052018">
    <property type="entry name" value="PHP_domain"/>
</dbReference>
<dbReference type="Gene3D" id="1.10.150.650">
    <property type="match status" value="1"/>
</dbReference>
<dbReference type="InterPro" id="IPR004013">
    <property type="entry name" value="PHP_dom"/>
</dbReference>
<feature type="domain" description="Polymerase/histidinol phosphatase N-terminal" evidence="1">
    <location>
        <begin position="4"/>
        <end position="69"/>
    </location>
</feature>
<reference evidence="2 3" key="1">
    <citation type="submission" date="2020-02" db="EMBL/GenBank/DDBJ databases">
        <title>Comparative genomics of sulfur disproportionating microorganisms.</title>
        <authorList>
            <person name="Ward L.M."/>
            <person name="Bertran E."/>
            <person name="Johnston D.T."/>
        </authorList>
    </citation>
    <scope>NUCLEOTIDE SEQUENCE [LARGE SCALE GENOMIC DNA]</scope>
    <source>
        <strain evidence="2 3">DSM 3696</strain>
    </source>
</reference>
<dbReference type="GO" id="GO:0004534">
    <property type="term" value="F:5'-3' RNA exonuclease activity"/>
    <property type="evidence" value="ECO:0007669"/>
    <property type="project" value="TreeGrafter"/>
</dbReference>
<dbReference type="InterPro" id="IPR003141">
    <property type="entry name" value="Pol/His_phosphatase_N"/>
</dbReference>
<dbReference type="PANTHER" id="PTHR42924">
    <property type="entry name" value="EXONUCLEASE"/>
    <property type="match status" value="1"/>
</dbReference>
<dbReference type="Proteomes" id="UP000469724">
    <property type="component" value="Unassembled WGS sequence"/>
</dbReference>
<accession>A0A7K3NKY4</accession>
<dbReference type="CDD" id="cd07438">
    <property type="entry name" value="PHP_HisPPase_AMP"/>
    <property type="match status" value="1"/>
</dbReference>
<evidence type="ECO:0000259" key="1">
    <source>
        <dbReference type="SMART" id="SM00481"/>
    </source>
</evidence>
<evidence type="ECO:0000313" key="2">
    <source>
        <dbReference type="EMBL" id="NDY56850.1"/>
    </source>
</evidence>
<dbReference type="Gene3D" id="3.20.20.140">
    <property type="entry name" value="Metal-dependent hydrolases"/>
    <property type="match status" value="1"/>
</dbReference>